<feature type="region of interest" description="Disordered" evidence="1">
    <location>
        <begin position="32"/>
        <end position="60"/>
    </location>
</feature>
<dbReference type="AlphaFoldDB" id="A0A0A9G9F9"/>
<evidence type="ECO:0000313" key="2">
    <source>
        <dbReference type="EMBL" id="JAE17343.1"/>
    </source>
</evidence>
<protein>
    <submittedName>
        <fullName evidence="2">Uncharacterized protein</fullName>
    </submittedName>
</protein>
<accession>A0A0A9G9F9</accession>
<feature type="compositionally biased region" description="Low complexity" evidence="1">
    <location>
        <begin position="32"/>
        <end position="57"/>
    </location>
</feature>
<reference evidence="2" key="1">
    <citation type="submission" date="2014-09" db="EMBL/GenBank/DDBJ databases">
        <authorList>
            <person name="Magalhaes I.L.F."/>
            <person name="Oliveira U."/>
            <person name="Santos F.R."/>
            <person name="Vidigal T.H.D.A."/>
            <person name="Brescovit A.D."/>
            <person name="Santos A.J."/>
        </authorList>
    </citation>
    <scope>NUCLEOTIDE SEQUENCE</scope>
    <source>
        <tissue evidence="2">Shoot tissue taken approximately 20 cm above the soil surface</tissue>
    </source>
</reference>
<reference evidence="2" key="2">
    <citation type="journal article" date="2015" name="Data Brief">
        <title>Shoot transcriptome of the giant reed, Arundo donax.</title>
        <authorList>
            <person name="Barrero R.A."/>
            <person name="Guerrero F.D."/>
            <person name="Moolhuijzen P."/>
            <person name="Goolsby J.A."/>
            <person name="Tidwell J."/>
            <person name="Bellgard S.E."/>
            <person name="Bellgard M.I."/>
        </authorList>
    </citation>
    <scope>NUCLEOTIDE SEQUENCE</scope>
    <source>
        <tissue evidence="2">Shoot tissue taken approximately 20 cm above the soil surface</tissue>
    </source>
</reference>
<dbReference type="EMBL" id="GBRH01180553">
    <property type="protein sequence ID" value="JAE17343.1"/>
    <property type="molecule type" value="Transcribed_RNA"/>
</dbReference>
<evidence type="ECO:0000256" key="1">
    <source>
        <dbReference type="SAM" id="MobiDB-lite"/>
    </source>
</evidence>
<proteinExistence type="predicted"/>
<sequence>MNNLLTVNTPLLSSLPGRLLSLPQQLSRVAGIRRGSSRSGAGLAGAAPLPHGLPSPGRNHRGAKIWFAESEVAAVE</sequence>
<organism evidence="2">
    <name type="scientific">Arundo donax</name>
    <name type="common">Giant reed</name>
    <name type="synonym">Donax arundinaceus</name>
    <dbReference type="NCBI Taxonomy" id="35708"/>
    <lineage>
        <taxon>Eukaryota</taxon>
        <taxon>Viridiplantae</taxon>
        <taxon>Streptophyta</taxon>
        <taxon>Embryophyta</taxon>
        <taxon>Tracheophyta</taxon>
        <taxon>Spermatophyta</taxon>
        <taxon>Magnoliopsida</taxon>
        <taxon>Liliopsida</taxon>
        <taxon>Poales</taxon>
        <taxon>Poaceae</taxon>
        <taxon>PACMAD clade</taxon>
        <taxon>Arundinoideae</taxon>
        <taxon>Arundineae</taxon>
        <taxon>Arundo</taxon>
    </lineage>
</organism>
<name>A0A0A9G9F9_ARUDO</name>